<dbReference type="InterPro" id="IPR004158">
    <property type="entry name" value="DUF247_pln"/>
</dbReference>
<protein>
    <submittedName>
        <fullName evidence="2">Uncharacterized protein</fullName>
    </submittedName>
</protein>
<feature type="transmembrane region" description="Helical" evidence="1">
    <location>
        <begin position="432"/>
        <end position="454"/>
    </location>
</feature>
<dbReference type="AlphaFoldDB" id="A0A162A8X1"/>
<dbReference type="Proteomes" id="UP000077755">
    <property type="component" value="Chromosome 4"/>
</dbReference>
<evidence type="ECO:0000256" key="1">
    <source>
        <dbReference type="SAM" id="Phobius"/>
    </source>
</evidence>
<keyword evidence="4" id="KW-1185">Reference proteome</keyword>
<name>A0A162A8X1_DAUCS</name>
<sequence length="457" mass="52947">MEATYSFKIQITKNYRVSSELRAIRYKAYTPLKVPLGPLHRDNPDLQNMEKEKRRYMSYFFDRLVNSSKEKGQIICESSDNSGHIWARNTCTKVVSELEEEARAFYAEDINLDKDHLVAMLLLDACFMLELFHRCLLISVPNNNDQSLPLDPLAGSFPMVQALRNDLMLLENQIPYVVLQKLFDLVPDLKKVSIGTPDMSLEGHIFCFFNSVPMLQHKILNFKDGSYRHLLDMLYHDCCFSNTSKSPPSMISPHSKNNKNWGLTKCATELYKSGVRLVCDQNRAVVDIRYNEGEISIPQVIIGKSSDTVFRNLIALEQTSTGGHSVTSYVKIMSTLIRSPKDADLLEQLGIIKKSDGETDASAFFERLCRGVVFVDFCYTDLCKEVNDYHLPVWKWRRLKGYYRIKYVEWKESTKDMMNRDHFQNRWHPLKFLATSILILLAFLQTFYTIRAYYHPA</sequence>
<dbReference type="PANTHER" id="PTHR31170">
    <property type="entry name" value="BNAC04G53230D PROTEIN"/>
    <property type="match status" value="1"/>
</dbReference>
<dbReference type="PANTHER" id="PTHR31170:SF25">
    <property type="entry name" value="BNAA09G04570D PROTEIN"/>
    <property type="match status" value="1"/>
</dbReference>
<dbReference type="KEGG" id="dcr:108218003"/>
<keyword evidence="1" id="KW-0812">Transmembrane</keyword>
<keyword evidence="1" id="KW-0472">Membrane</keyword>
<dbReference type="Gramene" id="KZM97210">
    <property type="protein sequence ID" value="KZM97210"/>
    <property type="gene ID" value="DCAR_015428"/>
</dbReference>
<reference evidence="3" key="2">
    <citation type="submission" date="2022-03" db="EMBL/GenBank/DDBJ databases">
        <title>Draft title - Genomic analysis of global carrot germplasm unveils the trajectory of domestication and the origin of high carotenoid orange carrot.</title>
        <authorList>
            <person name="Iorizzo M."/>
            <person name="Ellison S."/>
            <person name="Senalik D."/>
            <person name="Macko-Podgorni A."/>
            <person name="Grzebelus D."/>
            <person name="Bostan H."/>
            <person name="Rolling W."/>
            <person name="Curaba J."/>
            <person name="Simon P."/>
        </authorList>
    </citation>
    <scope>NUCLEOTIDE SEQUENCE</scope>
    <source>
        <tissue evidence="3">Leaf</tissue>
    </source>
</reference>
<accession>A0A162A8X1</accession>
<organism evidence="2">
    <name type="scientific">Daucus carota subsp. sativus</name>
    <name type="common">Carrot</name>
    <dbReference type="NCBI Taxonomy" id="79200"/>
    <lineage>
        <taxon>Eukaryota</taxon>
        <taxon>Viridiplantae</taxon>
        <taxon>Streptophyta</taxon>
        <taxon>Embryophyta</taxon>
        <taxon>Tracheophyta</taxon>
        <taxon>Spermatophyta</taxon>
        <taxon>Magnoliopsida</taxon>
        <taxon>eudicotyledons</taxon>
        <taxon>Gunneridae</taxon>
        <taxon>Pentapetalae</taxon>
        <taxon>asterids</taxon>
        <taxon>campanulids</taxon>
        <taxon>Apiales</taxon>
        <taxon>Apiaceae</taxon>
        <taxon>Apioideae</taxon>
        <taxon>Scandiceae</taxon>
        <taxon>Daucinae</taxon>
        <taxon>Daucus</taxon>
        <taxon>Daucus sect. Daucus</taxon>
    </lineage>
</organism>
<dbReference type="EMBL" id="CP093346">
    <property type="protein sequence ID" value="WOG96003.1"/>
    <property type="molecule type" value="Genomic_DNA"/>
</dbReference>
<dbReference type="STRING" id="79200.A0A162A8X1"/>
<proteinExistence type="predicted"/>
<dbReference type="EMBL" id="LNRQ01000004">
    <property type="protein sequence ID" value="KZM97210.1"/>
    <property type="molecule type" value="Genomic_DNA"/>
</dbReference>
<gene>
    <name evidence="2" type="ORF">DCAR_015428</name>
    <name evidence="3" type="ORF">DCAR_0415333</name>
</gene>
<dbReference type="Pfam" id="PF03140">
    <property type="entry name" value="DUF247"/>
    <property type="match status" value="1"/>
</dbReference>
<evidence type="ECO:0000313" key="3">
    <source>
        <dbReference type="EMBL" id="WOG96003.1"/>
    </source>
</evidence>
<evidence type="ECO:0000313" key="2">
    <source>
        <dbReference type="EMBL" id="KZM97210.1"/>
    </source>
</evidence>
<reference evidence="2" key="1">
    <citation type="journal article" date="2016" name="Nat. Genet.">
        <title>A high-quality carrot genome assembly provides new insights into carotenoid accumulation and asterid genome evolution.</title>
        <authorList>
            <person name="Iorizzo M."/>
            <person name="Ellison S."/>
            <person name="Senalik D."/>
            <person name="Zeng P."/>
            <person name="Satapoomin P."/>
            <person name="Huang J."/>
            <person name="Bowman M."/>
            <person name="Iovene M."/>
            <person name="Sanseverino W."/>
            <person name="Cavagnaro P."/>
            <person name="Yildiz M."/>
            <person name="Macko-Podgorni A."/>
            <person name="Moranska E."/>
            <person name="Grzebelus E."/>
            <person name="Grzebelus D."/>
            <person name="Ashrafi H."/>
            <person name="Zheng Z."/>
            <person name="Cheng S."/>
            <person name="Spooner D."/>
            <person name="Van Deynze A."/>
            <person name="Simon P."/>
        </authorList>
    </citation>
    <scope>NUCLEOTIDE SEQUENCE [LARGE SCALE GENOMIC DNA]</scope>
    <source>
        <tissue evidence="2">Leaf</tissue>
    </source>
</reference>
<dbReference type="OMA" id="HETEMSF"/>
<evidence type="ECO:0000313" key="4">
    <source>
        <dbReference type="Proteomes" id="UP000077755"/>
    </source>
</evidence>
<keyword evidence="1" id="KW-1133">Transmembrane helix</keyword>